<sequence length="107" mass="11827">NSMLSYPTNFLLNIDHTDVPNSYGQQVMSTDFESNTLILDSWYSSTNYPVESWCEDQRMSNLASIGMRGMTFRGSPATSGDSEGGDHELLLLGRTYGKSRNGSGDFP</sequence>
<organism evidence="1 2">
    <name type="scientific">Datura stramonium</name>
    <name type="common">Jimsonweed</name>
    <name type="synonym">Common thornapple</name>
    <dbReference type="NCBI Taxonomy" id="4076"/>
    <lineage>
        <taxon>Eukaryota</taxon>
        <taxon>Viridiplantae</taxon>
        <taxon>Streptophyta</taxon>
        <taxon>Embryophyta</taxon>
        <taxon>Tracheophyta</taxon>
        <taxon>Spermatophyta</taxon>
        <taxon>Magnoliopsida</taxon>
        <taxon>eudicotyledons</taxon>
        <taxon>Gunneridae</taxon>
        <taxon>Pentapetalae</taxon>
        <taxon>asterids</taxon>
        <taxon>lamiids</taxon>
        <taxon>Solanales</taxon>
        <taxon>Solanaceae</taxon>
        <taxon>Solanoideae</taxon>
        <taxon>Datureae</taxon>
        <taxon>Datura</taxon>
    </lineage>
</organism>
<name>A0ABS8VQH3_DATST</name>
<feature type="non-terminal residue" evidence="1">
    <location>
        <position position="1"/>
    </location>
</feature>
<dbReference type="Proteomes" id="UP000823775">
    <property type="component" value="Unassembled WGS sequence"/>
</dbReference>
<comment type="caution">
    <text evidence="1">The sequence shown here is derived from an EMBL/GenBank/DDBJ whole genome shotgun (WGS) entry which is preliminary data.</text>
</comment>
<evidence type="ECO:0000313" key="2">
    <source>
        <dbReference type="Proteomes" id="UP000823775"/>
    </source>
</evidence>
<accession>A0ABS8VQH3</accession>
<reference evidence="1 2" key="1">
    <citation type="journal article" date="2021" name="BMC Genomics">
        <title>Datura genome reveals duplications of psychoactive alkaloid biosynthetic genes and high mutation rate following tissue culture.</title>
        <authorList>
            <person name="Rajewski A."/>
            <person name="Carter-House D."/>
            <person name="Stajich J."/>
            <person name="Litt A."/>
        </authorList>
    </citation>
    <scope>NUCLEOTIDE SEQUENCE [LARGE SCALE GENOMIC DNA]</scope>
    <source>
        <strain evidence="1">AR-01</strain>
    </source>
</reference>
<evidence type="ECO:0000313" key="1">
    <source>
        <dbReference type="EMBL" id="MCE0481910.1"/>
    </source>
</evidence>
<gene>
    <name evidence="1" type="ORF">HAX54_040099</name>
</gene>
<proteinExistence type="predicted"/>
<keyword evidence="2" id="KW-1185">Reference proteome</keyword>
<protein>
    <submittedName>
        <fullName evidence="1">Uncharacterized protein</fullName>
    </submittedName>
</protein>
<dbReference type="EMBL" id="JACEIK010005619">
    <property type="protein sequence ID" value="MCE0481910.1"/>
    <property type="molecule type" value="Genomic_DNA"/>
</dbReference>